<dbReference type="RefSeq" id="WP_068217473.1">
    <property type="nucleotide sequence ID" value="NZ_CP139724.1"/>
</dbReference>
<dbReference type="SUPFAM" id="SSF53756">
    <property type="entry name" value="UDP-Glycosyltransferase/glycogen phosphorylase"/>
    <property type="match status" value="1"/>
</dbReference>
<dbReference type="Pfam" id="PF13439">
    <property type="entry name" value="Glyco_transf_4"/>
    <property type="match status" value="1"/>
</dbReference>
<dbReference type="Proteomes" id="UP000075606">
    <property type="component" value="Unassembled WGS sequence"/>
</dbReference>
<dbReference type="STRING" id="333140.AWW68_05410"/>
<keyword evidence="4" id="KW-1185">Reference proteome</keyword>
<comment type="caution">
    <text evidence="3">The sequence shown here is derived from an EMBL/GenBank/DDBJ whole genome shotgun (WGS) entry which is preliminary data.</text>
</comment>
<dbReference type="OrthoDB" id="9806653at2"/>
<reference evidence="3 4" key="1">
    <citation type="submission" date="2016-01" db="EMBL/GenBank/DDBJ databases">
        <title>Genome sequencing of Roseivirga spongicola UST030701-084.</title>
        <authorList>
            <person name="Selvaratnam C."/>
            <person name="Thevarajoo S."/>
            <person name="Goh K.M."/>
            <person name="Ee R."/>
            <person name="Chan K.-G."/>
            <person name="Chong C.S."/>
        </authorList>
    </citation>
    <scope>NUCLEOTIDE SEQUENCE [LARGE SCALE GENOMIC DNA]</scope>
    <source>
        <strain evidence="3 4">UST030701-084</strain>
    </source>
</reference>
<dbReference type="Gene3D" id="3.40.50.2000">
    <property type="entry name" value="Glycogen Phosphorylase B"/>
    <property type="match status" value="2"/>
</dbReference>
<feature type="domain" description="Glycosyltransferase subfamily 4-like N-terminal" evidence="2">
    <location>
        <begin position="14"/>
        <end position="178"/>
    </location>
</feature>
<dbReference type="PANTHER" id="PTHR12526">
    <property type="entry name" value="GLYCOSYLTRANSFERASE"/>
    <property type="match status" value="1"/>
</dbReference>
<evidence type="ECO:0000259" key="2">
    <source>
        <dbReference type="Pfam" id="PF13439"/>
    </source>
</evidence>
<dbReference type="EMBL" id="LRPC01000001">
    <property type="protein sequence ID" value="KYG78205.1"/>
    <property type="molecule type" value="Genomic_DNA"/>
</dbReference>
<name>A0A150XHR2_9BACT</name>
<proteinExistence type="predicted"/>
<dbReference type="Pfam" id="PF00534">
    <property type="entry name" value="Glycos_transf_1"/>
    <property type="match status" value="1"/>
</dbReference>
<evidence type="ECO:0008006" key="5">
    <source>
        <dbReference type="Google" id="ProtNLM"/>
    </source>
</evidence>
<accession>A0A150XHR2</accession>
<dbReference type="CDD" id="cd03801">
    <property type="entry name" value="GT4_PimA-like"/>
    <property type="match status" value="1"/>
</dbReference>
<dbReference type="AlphaFoldDB" id="A0A150XHR2"/>
<evidence type="ECO:0000313" key="3">
    <source>
        <dbReference type="EMBL" id="KYG78205.1"/>
    </source>
</evidence>
<evidence type="ECO:0000259" key="1">
    <source>
        <dbReference type="Pfam" id="PF00534"/>
    </source>
</evidence>
<dbReference type="InterPro" id="IPR028098">
    <property type="entry name" value="Glyco_trans_4-like_N"/>
</dbReference>
<dbReference type="GO" id="GO:0016757">
    <property type="term" value="F:glycosyltransferase activity"/>
    <property type="evidence" value="ECO:0007669"/>
    <property type="project" value="InterPro"/>
</dbReference>
<evidence type="ECO:0000313" key="4">
    <source>
        <dbReference type="Proteomes" id="UP000075606"/>
    </source>
</evidence>
<protein>
    <recommendedName>
        <fullName evidence="5">Glycosyl transferase family 1</fullName>
    </recommendedName>
</protein>
<gene>
    <name evidence="3" type="ORF">AWW68_05410</name>
</gene>
<organism evidence="3 4">
    <name type="scientific">Roseivirga spongicola</name>
    <dbReference type="NCBI Taxonomy" id="333140"/>
    <lineage>
        <taxon>Bacteria</taxon>
        <taxon>Pseudomonadati</taxon>
        <taxon>Bacteroidota</taxon>
        <taxon>Cytophagia</taxon>
        <taxon>Cytophagales</taxon>
        <taxon>Roseivirgaceae</taxon>
        <taxon>Roseivirga</taxon>
    </lineage>
</organism>
<dbReference type="InterPro" id="IPR001296">
    <property type="entry name" value="Glyco_trans_1"/>
</dbReference>
<feature type="domain" description="Glycosyl transferase family 1" evidence="1">
    <location>
        <begin position="187"/>
        <end position="354"/>
    </location>
</feature>
<sequence length="377" mass="43159">MNILFLHSSPDLYGAGKVALEDIKILIKNGHNVVICMSREGPLCDILRDLGCSVNIIPLATVRREYFNLRGILNRFYVYRKSLKALKRVADEHKIELIYTNTTGILTGAIFAKRTRLRHLWHVHEITPGPKWLLKFYGHLLSKYSDVVIAVSDAVKDHWLKVNERINIVRVYNGFDLEAYDGTSWLKKEFNIKSDTILIGMVARVHFWKGQTYFLNIAAQLKSRHSNLKFIMVGDAFPGYEYLYDEIRTRINFHQLEEDVIDLGYREDITRILYDLDIFILPSIQPDPLPTTIIEAMSSGKPVIATNHGGAPEMLKEGETGFLIPWNNAIEAANKIDSLIIDTGLREKMGKAGELRVKNIFSLKRHEQEIIKLINAI</sequence>